<dbReference type="PATRIC" id="fig|595434.4.peg.1042"/>
<reference evidence="2" key="1">
    <citation type="submission" date="2015-05" db="EMBL/GenBank/DDBJ databases">
        <title>Permanent draft genome of Rhodopirellula islandicus K833.</title>
        <authorList>
            <person name="Kizina J."/>
            <person name="Richter M."/>
            <person name="Glockner F.O."/>
            <person name="Harder J."/>
        </authorList>
    </citation>
    <scope>NUCLEOTIDE SEQUENCE [LARGE SCALE GENOMIC DNA]</scope>
    <source>
        <strain evidence="2">K833</strain>
    </source>
</reference>
<gene>
    <name evidence="2" type="ORF">RISK_001085</name>
</gene>
<keyword evidence="1" id="KW-0732">Signal</keyword>
<dbReference type="Proteomes" id="UP000036367">
    <property type="component" value="Unassembled WGS sequence"/>
</dbReference>
<dbReference type="AlphaFoldDB" id="A0A0J1BJN7"/>
<keyword evidence="3" id="KW-1185">Reference proteome</keyword>
<feature type="chain" id="PRO_5005248252" description="DUF1579 domain-containing protein" evidence="1">
    <location>
        <begin position="23"/>
        <end position="187"/>
    </location>
</feature>
<dbReference type="RefSeq" id="WP_047813077.1">
    <property type="nucleotide sequence ID" value="NZ_LECT01000010.1"/>
</dbReference>
<feature type="signal peptide" evidence="1">
    <location>
        <begin position="1"/>
        <end position="22"/>
    </location>
</feature>
<comment type="caution">
    <text evidence="2">The sequence shown here is derived from an EMBL/GenBank/DDBJ whole genome shotgun (WGS) entry which is preliminary data.</text>
</comment>
<organism evidence="2 3">
    <name type="scientific">Rhodopirellula islandica</name>
    <dbReference type="NCBI Taxonomy" id="595434"/>
    <lineage>
        <taxon>Bacteria</taxon>
        <taxon>Pseudomonadati</taxon>
        <taxon>Planctomycetota</taxon>
        <taxon>Planctomycetia</taxon>
        <taxon>Pirellulales</taxon>
        <taxon>Pirellulaceae</taxon>
        <taxon>Rhodopirellula</taxon>
    </lineage>
</organism>
<protein>
    <recommendedName>
        <fullName evidence="4">DUF1579 domain-containing protein</fullName>
    </recommendedName>
</protein>
<sequence>MQKSLPLLTLAFAWWFIGDAAAQEQPAMPKPTQEHQWLQQFSGVWTTKSESSMGPDQPPVQSEGKMTSRMLGGFWLTNTMEGDYAGTPMHGIQTIGFDETKQKYVGTWIDSVTSMMWHYEGQVDSTGKILTLEAEGPNFMSDGTATKFEDIYEFKSEKELSIQSRMLAEDGTWVTFVSGTATRSESE</sequence>
<evidence type="ECO:0000313" key="2">
    <source>
        <dbReference type="EMBL" id="KLU06771.1"/>
    </source>
</evidence>
<proteinExistence type="predicted"/>
<accession>A0A0J1BJN7</accession>
<dbReference type="InterPro" id="IPR011473">
    <property type="entry name" value="DUF1579"/>
</dbReference>
<dbReference type="EMBL" id="LECT01000010">
    <property type="protein sequence ID" value="KLU06771.1"/>
    <property type="molecule type" value="Genomic_DNA"/>
</dbReference>
<dbReference type="OrthoDB" id="512336at2"/>
<name>A0A0J1BJN7_RHOIS</name>
<evidence type="ECO:0000313" key="3">
    <source>
        <dbReference type="Proteomes" id="UP000036367"/>
    </source>
</evidence>
<evidence type="ECO:0000256" key="1">
    <source>
        <dbReference type="SAM" id="SignalP"/>
    </source>
</evidence>
<dbReference type="Pfam" id="PF07617">
    <property type="entry name" value="DUF1579"/>
    <property type="match status" value="1"/>
</dbReference>
<dbReference type="STRING" id="595434.RISK_001085"/>
<evidence type="ECO:0008006" key="4">
    <source>
        <dbReference type="Google" id="ProtNLM"/>
    </source>
</evidence>